<dbReference type="InterPro" id="IPR005174">
    <property type="entry name" value="KIB1-4_b-propeller"/>
</dbReference>
<dbReference type="EnsemblPlants" id="EMT01707">
    <property type="protein sequence ID" value="EMT01707"/>
    <property type="gene ID" value="F775_18009"/>
</dbReference>
<dbReference type="SMART" id="SM00256">
    <property type="entry name" value="FBOX"/>
    <property type="match status" value="1"/>
</dbReference>
<dbReference type="PANTHER" id="PTHR33800:SF8">
    <property type="entry name" value="F-BOX DOMAIN-CONTAINING PROTEIN"/>
    <property type="match status" value="1"/>
</dbReference>
<evidence type="ECO:0000313" key="1">
    <source>
        <dbReference type="EnsemblPlants" id="EMT01707"/>
    </source>
</evidence>
<dbReference type="CDD" id="cd09917">
    <property type="entry name" value="F-box_SF"/>
    <property type="match status" value="1"/>
</dbReference>
<dbReference type="AlphaFoldDB" id="N1QU19"/>
<proteinExistence type="predicted"/>
<dbReference type="InterPro" id="IPR001810">
    <property type="entry name" value="F-box_dom"/>
</dbReference>
<name>N1QU19_AEGTA</name>
<dbReference type="Pfam" id="PF03478">
    <property type="entry name" value="Beta-prop_KIB1-4"/>
    <property type="match status" value="1"/>
</dbReference>
<dbReference type="PANTHER" id="PTHR33800">
    <property type="entry name" value="OS06G0113600 PROTEIN"/>
    <property type="match status" value="1"/>
</dbReference>
<dbReference type="Gene3D" id="1.20.1280.50">
    <property type="match status" value="1"/>
</dbReference>
<dbReference type="Pfam" id="PF12937">
    <property type="entry name" value="F-box-like"/>
    <property type="match status" value="1"/>
</dbReference>
<organism evidence="1">
    <name type="scientific">Aegilops tauschii</name>
    <name type="common">Tausch's goatgrass</name>
    <name type="synonym">Aegilops squarrosa</name>
    <dbReference type="NCBI Taxonomy" id="37682"/>
    <lineage>
        <taxon>Eukaryota</taxon>
        <taxon>Viridiplantae</taxon>
        <taxon>Streptophyta</taxon>
        <taxon>Embryophyta</taxon>
        <taxon>Tracheophyta</taxon>
        <taxon>Spermatophyta</taxon>
        <taxon>Magnoliopsida</taxon>
        <taxon>Liliopsida</taxon>
        <taxon>Poales</taxon>
        <taxon>Poaceae</taxon>
        <taxon>BOP clade</taxon>
        <taxon>Pooideae</taxon>
        <taxon>Triticodae</taxon>
        <taxon>Triticeae</taxon>
        <taxon>Triticinae</taxon>
        <taxon>Aegilops</taxon>
    </lineage>
</organism>
<sequence>MSGLQYWADLPNDLLHSIVSLLGTFPDLLAFAATCRSWCAAFSSHPSKSNFSILLPPLLLQPDVPVCSHRPRPFNNNIIPKRPCYVTDLANQDTYMCCQIPLFACFGNITAPPSPLDSYDFWGASYGHLILSNKKSCLVVDVFTGVSVSTPQLPFDEHSRPYYTYAALTAPPASPNSHLLVTTGSQNFFWRVGSHAWLSCSVHIGILKQVVIFKGQVFGMDYDCRLFIIHLVPQIRIEKIAVDWEGSMTSKQHLSHPWLVACGDMLLLVGWHRSLPSTGDNFEAFRLDLSRKPAKWLKVEKLENWAIFFSIDERSQPLCCKNPERWRGTSNCIYCYFHDSKNWITFELGKPLQGEASNPSVIIFISRDNVMQPMWVMPSMFCDG</sequence>
<protein>
    <submittedName>
        <fullName evidence="1">Uncharacterized protein</fullName>
    </submittedName>
</protein>
<dbReference type="InterPro" id="IPR036047">
    <property type="entry name" value="F-box-like_dom_sf"/>
</dbReference>
<dbReference type="SUPFAM" id="SSF81383">
    <property type="entry name" value="F-box domain"/>
    <property type="match status" value="1"/>
</dbReference>
<accession>N1QU19</accession>
<reference evidence="1" key="1">
    <citation type="submission" date="2015-06" db="UniProtKB">
        <authorList>
            <consortium name="EnsemblPlants"/>
        </authorList>
    </citation>
    <scope>IDENTIFICATION</scope>
</reference>